<dbReference type="InterPro" id="IPR011701">
    <property type="entry name" value="MFS"/>
</dbReference>
<sequence length="424" mass="46176">MHNPQISTSTDHSQAAIQTFPTVWRNKQFLMLLMSYSISLFGNTFHSIALNLWVLMMTGSAKMMAVIVVTNLVLSSLLGSIAGTYADRMNRRTIMLITDIISFGLVITIAFFISVPNTPFFLIVILTGLVTASALFQSPAYQASLVNVVGKEHIQKAVGIITFSENVCRTVGFSVGGIFVAAFGVSQAIIFDGITFLVSFILVLLAGSFLSPSRANTLKKVKSKFIDDLITGLRYLWIDPFAKAVIIMSPTLTLFFMPSLMLTQVMAVTVWRSTPFQFGLMEACIPLGYMIGSGLILLLGSRIKQRGKLIMINLLLIGPMYILLSFTTTATAAIPIILIIGFMFSFCTLLINIILRLEVSEELQGRVFGVLGSIMSVAPSVGLGIASYYADIFSSNAVMFTIGGLLLTFGICAIGKLSVIRNYH</sequence>
<comment type="subcellular location">
    <subcellularLocation>
        <location evidence="1">Cell membrane</location>
        <topology evidence="1">Multi-pass membrane protein</topology>
    </subcellularLocation>
</comment>
<evidence type="ECO:0000313" key="9">
    <source>
        <dbReference type="Proteomes" id="UP000186666"/>
    </source>
</evidence>
<evidence type="ECO:0000256" key="5">
    <source>
        <dbReference type="ARBA" id="ARBA00022989"/>
    </source>
</evidence>
<comment type="caution">
    <text evidence="8">The sequence shown here is derived from an EMBL/GenBank/DDBJ whole genome shotgun (WGS) entry which is preliminary data.</text>
</comment>
<feature type="transmembrane region" description="Helical" evidence="7">
    <location>
        <begin position="189"/>
        <end position="211"/>
    </location>
</feature>
<dbReference type="Pfam" id="PF07690">
    <property type="entry name" value="MFS_1"/>
    <property type="match status" value="1"/>
</dbReference>
<feature type="transmembrane region" description="Helical" evidence="7">
    <location>
        <begin position="94"/>
        <end position="113"/>
    </location>
</feature>
<feature type="transmembrane region" description="Helical" evidence="7">
    <location>
        <begin position="61"/>
        <end position="82"/>
    </location>
</feature>
<evidence type="ECO:0000256" key="2">
    <source>
        <dbReference type="ARBA" id="ARBA00022448"/>
    </source>
</evidence>
<feature type="transmembrane region" description="Helical" evidence="7">
    <location>
        <begin position="119"/>
        <end position="136"/>
    </location>
</feature>
<proteinExistence type="predicted"/>
<keyword evidence="4 7" id="KW-0812">Transmembrane</keyword>
<dbReference type="EMBL" id="FTNK01000002">
    <property type="protein sequence ID" value="SIQ49382.1"/>
    <property type="molecule type" value="Genomic_DNA"/>
</dbReference>
<dbReference type="Gene3D" id="1.20.1250.20">
    <property type="entry name" value="MFS general substrate transporter like domains"/>
    <property type="match status" value="1"/>
</dbReference>
<feature type="transmembrane region" description="Helical" evidence="7">
    <location>
        <begin position="157"/>
        <end position="183"/>
    </location>
</feature>
<organism evidence="8 9">
    <name type="scientific">Paenibacillus macquariensis</name>
    <dbReference type="NCBI Taxonomy" id="948756"/>
    <lineage>
        <taxon>Bacteria</taxon>
        <taxon>Bacillati</taxon>
        <taxon>Bacillota</taxon>
        <taxon>Bacilli</taxon>
        <taxon>Bacillales</taxon>
        <taxon>Paenibacillaceae</taxon>
        <taxon>Paenibacillus</taxon>
    </lineage>
</organism>
<dbReference type="InterPro" id="IPR022324">
    <property type="entry name" value="Bacilysin_exporter_BacE_put"/>
</dbReference>
<accession>A0ABY1JND1</accession>
<feature type="transmembrane region" description="Helical" evidence="7">
    <location>
        <begin position="396"/>
        <end position="419"/>
    </location>
</feature>
<dbReference type="SUPFAM" id="SSF103473">
    <property type="entry name" value="MFS general substrate transporter"/>
    <property type="match status" value="1"/>
</dbReference>
<evidence type="ECO:0000256" key="4">
    <source>
        <dbReference type="ARBA" id="ARBA00022692"/>
    </source>
</evidence>
<evidence type="ECO:0000313" key="8">
    <source>
        <dbReference type="EMBL" id="SIQ49382.1"/>
    </source>
</evidence>
<feature type="transmembrane region" description="Helical" evidence="7">
    <location>
        <begin position="309"/>
        <end position="326"/>
    </location>
</feature>
<feature type="transmembrane region" description="Helical" evidence="7">
    <location>
        <begin position="276"/>
        <end position="297"/>
    </location>
</feature>
<dbReference type="PRINTS" id="PR01988">
    <property type="entry name" value="EXPORTERBACE"/>
</dbReference>
<feature type="transmembrane region" description="Helical" evidence="7">
    <location>
        <begin position="332"/>
        <end position="355"/>
    </location>
</feature>
<keyword evidence="9" id="KW-1185">Reference proteome</keyword>
<dbReference type="InterPro" id="IPR036259">
    <property type="entry name" value="MFS_trans_sf"/>
</dbReference>
<reference evidence="8 9" key="1">
    <citation type="submission" date="2017-01" db="EMBL/GenBank/DDBJ databases">
        <authorList>
            <person name="Varghese N."/>
            <person name="Submissions S."/>
        </authorList>
    </citation>
    <scope>NUCLEOTIDE SEQUENCE [LARGE SCALE GENOMIC DNA]</scope>
    <source>
        <strain evidence="8 9">ATCC 23464</strain>
    </source>
</reference>
<evidence type="ECO:0000256" key="6">
    <source>
        <dbReference type="ARBA" id="ARBA00023136"/>
    </source>
</evidence>
<dbReference type="Proteomes" id="UP000186666">
    <property type="component" value="Unassembled WGS sequence"/>
</dbReference>
<name>A0ABY1JND1_9BACL</name>
<keyword evidence="5 7" id="KW-1133">Transmembrane helix</keyword>
<evidence type="ECO:0000256" key="3">
    <source>
        <dbReference type="ARBA" id="ARBA00022475"/>
    </source>
</evidence>
<keyword evidence="2" id="KW-0813">Transport</keyword>
<keyword evidence="6 7" id="KW-0472">Membrane</keyword>
<dbReference type="RefSeq" id="WP_068580968.1">
    <property type="nucleotide sequence ID" value="NZ_FTNK01000002.1"/>
</dbReference>
<evidence type="ECO:0000256" key="1">
    <source>
        <dbReference type="ARBA" id="ARBA00004651"/>
    </source>
</evidence>
<gene>
    <name evidence="8" type="ORF">SAMN05421578_102240</name>
</gene>
<keyword evidence="3" id="KW-1003">Cell membrane</keyword>
<dbReference type="PANTHER" id="PTHR43266:SF2">
    <property type="entry name" value="MAJOR FACILITATOR SUPERFAMILY (MFS) PROFILE DOMAIN-CONTAINING PROTEIN"/>
    <property type="match status" value="1"/>
</dbReference>
<evidence type="ECO:0000256" key="7">
    <source>
        <dbReference type="SAM" id="Phobius"/>
    </source>
</evidence>
<dbReference type="PANTHER" id="PTHR43266">
    <property type="entry name" value="MACROLIDE-EFFLUX PROTEIN"/>
    <property type="match status" value="1"/>
</dbReference>
<protein>
    <submittedName>
        <fullName evidence="8">Transmembrane secretion effector</fullName>
    </submittedName>
</protein>
<feature type="transmembrane region" description="Helical" evidence="7">
    <location>
        <begin position="367"/>
        <end position="390"/>
    </location>
</feature>
<feature type="transmembrane region" description="Helical" evidence="7">
    <location>
        <begin position="29"/>
        <end position="55"/>
    </location>
</feature>
<dbReference type="CDD" id="cd06173">
    <property type="entry name" value="MFS_MefA_like"/>
    <property type="match status" value="1"/>
</dbReference>
<feature type="transmembrane region" description="Helical" evidence="7">
    <location>
        <begin position="232"/>
        <end position="256"/>
    </location>
</feature>